<accession>A0A1E1JQZ8</accession>
<dbReference type="Pfam" id="PF02229">
    <property type="entry name" value="PC4"/>
    <property type="match status" value="1"/>
</dbReference>
<dbReference type="EMBL" id="FJUW01000001">
    <property type="protein sequence ID" value="CZS88071.1"/>
    <property type="molecule type" value="Genomic_DNA"/>
</dbReference>
<dbReference type="Gene3D" id="2.30.31.10">
    <property type="entry name" value="Transcriptional Coactivator Pc4, Chain A"/>
    <property type="match status" value="1"/>
</dbReference>
<name>A0A1E1JQZ8_9HELO</name>
<dbReference type="InterPro" id="IPR045125">
    <property type="entry name" value="Sub1/Tcp4-like"/>
</dbReference>
<evidence type="ECO:0000256" key="2">
    <source>
        <dbReference type="ARBA" id="ARBA00009001"/>
    </source>
</evidence>
<dbReference type="InParanoid" id="A0A1E1JQZ8"/>
<dbReference type="InterPro" id="IPR009044">
    <property type="entry name" value="ssDNA-bd_transcriptional_reg"/>
</dbReference>
<keyword evidence="3" id="KW-0805">Transcription regulation</keyword>
<evidence type="ECO:0000256" key="3">
    <source>
        <dbReference type="ARBA" id="ARBA00023015"/>
    </source>
</evidence>
<dbReference type="GO" id="GO:0003713">
    <property type="term" value="F:transcription coactivator activity"/>
    <property type="evidence" value="ECO:0007669"/>
    <property type="project" value="InterPro"/>
</dbReference>
<evidence type="ECO:0000256" key="4">
    <source>
        <dbReference type="ARBA" id="ARBA00023125"/>
    </source>
</evidence>
<comment type="subcellular location">
    <subcellularLocation>
        <location evidence="1">Nucleus</location>
    </subcellularLocation>
</comment>
<evidence type="ECO:0000256" key="6">
    <source>
        <dbReference type="ARBA" id="ARBA00023242"/>
    </source>
</evidence>
<feature type="domain" description="Transcriptional coactivator p15 (PC4) C-terminal" evidence="8">
    <location>
        <begin position="56"/>
        <end position="104"/>
    </location>
</feature>
<dbReference type="GO" id="GO:0003677">
    <property type="term" value="F:DNA binding"/>
    <property type="evidence" value="ECO:0007669"/>
    <property type="project" value="UniProtKB-KW"/>
</dbReference>
<evidence type="ECO:0000259" key="8">
    <source>
        <dbReference type="Pfam" id="PF02229"/>
    </source>
</evidence>
<gene>
    <name evidence="9" type="ORF">RCO7_01040</name>
</gene>
<sequence>MAKGKAGKRGHEEVNTYEEDDFVENDDGAAPKSKKTKKAQSSSDDAEKFWELSNGRNSRRVTVQEFKGQKLINIREYYEKDGEFKPSSKGISLTVDQYKILLEIIPKVNTHLKGMGIDVAASEVPDGESEEERVPKKRVKPIKQEKANIEATSDEDEN</sequence>
<organism evidence="9 10">
    <name type="scientific">Rhynchosporium graminicola</name>
    <dbReference type="NCBI Taxonomy" id="2792576"/>
    <lineage>
        <taxon>Eukaryota</taxon>
        <taxon>Fungi</taxon>
        <taxon>Dikarya</taxon>
        <taxon>Ascomycota</taxon>
        <taxon>Pezizomycotina</taxon>
        <taxon>Leotiomycetes</taxon>
        <taxon>Helotiales</taxon>
        <taxon>Ploettnerulaceae</taxon>
        <taxon>Rhynchosporium</taxon>
    </lineage>
</organism>
<dbReference type="AlphaFoldDB" id="A0A1E1JQZ8"/>
<evidence type="ECO:0000256" key="1">
    <source>
        <dbReference type="ARBA" id="ARBA00004123"/>
    </source>
</evidence>
<protein>
    <recommendedName>
        <fullName evidence="8">Transcriptional coactivator p15 (PC4) C-terminal domain-containing protein</fullName>
    </recommendedName>
</protein>
<keyword evidence="4" id="KW-0238">DNA-binding</keyword>
<keyword evidence="5" id="KW-0804">Transcription</keyword>
<comment type="caution">
    <text evidence="9">The sequence shown here is derived from an EMBL/GenBank/DDBJ whole genome shotgun (WGS) entry which is preliminary data.</text>
</comment>
<comment type="similarity">
    <text evidence="2">Belongs to the transcriptional coactivator PC4 family.</text>
</comment>
<evidence type="ECO:0000256" key="5">
    <source>
        <dbReference type="ARBA" id="ARBA00023163"/>
    </source>
</evidence>
<dbReference type="Proteomes" id="UP000178129">
    <property type="component" value="Unassembled WGS sequence"/>
</dbReference>
<feature type="region of interest" description="Disordered" evidence="7">
    <location>
        <begin position="121"/>
        <end position="158"/>
    </location>
</feature>
<feature type="region of interest" description="Disordered" evidence="7">
    <location>
        <begin position="1"/>
        <end position="51"/>
    </location>
</feature>
<keyword evidence="6" id="KW-0539">Nucleus</keyword>
<keyword evidence="10" id="KW-1185">Reference proteome</keyword>
<evidence type="ECO:0000313" key="10">
    <source>
        <dbReference type="Proteomes" id="UP000178129"/>
    </source>
</evidence>
<proteinExistence type="inferred from homology"/>
<dbReference type="PANTHER" id="PTHR13215">
    <property type="entry name" value="RNA POLYMERASE II TRANSCRIPTIONAL COACTIVATOR"/>
    <property type="match status" value="1"/>
</dbReference>
<dbReference type="SUPFAM" id="SSF54447">
    <property type="entry name" value="ssDNA-binding transcriptional regulator domain"/>
    <property type="match status" value="1"/>
</dbReference>
<evidence type="ECO:0000313" key="9">
    <source>
        <dbReference type="EMBL" id="CZS88071.1"/>
    </source>
</evidence>
<dbReference type="STRING" id="914237.A0A1E1JQZ8"/>
<feature type="compositionally biased region" description="Acidic residues" evidence="7">
    <location>
        <begin position="15"/>
        <end position="27"/>
    </location>
</feature>
<dbReference type="InterPro" id="IPR003173">
    <property type="entry name" value="PC4_C"/>
</dbReference>
<dbReference type="GO" id="GO:0060261">
    <property type="term" value="P:positive regulation of transcription initiation by RNA polymerase II"/>
    <property type="evidence" value="ECO:0007669"/>
    <property type="project" value="InterPro"/>
</dbReference>
<dbReference type="GO" id="GO:0005634">
    <property type="term" value="C:nucleus"/>
    <property type="evidence" value="ECO:0007669"/>
    <property type="project" value="UniProtKB-SubCell"/>
</dbReference>
<reference evidence="10" key="1">
    <citation type="submission" date="2016-03" db="EMBL/GenBank/DDBJ databases">
        <authorList>
            <person name="Ploux O."/>
        </authorList>
    </citation>
    <scope>NUCLEOTIDE SEQUENCE [LARGE SCALE GENOMIC DNA]</scope>
    <source>
        <strain evidence="10">UK7</strain>
    </source>
</reference>
<evidence type="ECO:0000256" key="7">
    <source>
        <dbReference type="SAM" id="MobiDB-lite"/>
    </source>
</evidence>